<name>A0A6J4NKE9_9ACTN</name>
<protein>
    <submittedName>
        <fullName evidence="2">Cytidine deaminase</fullName>
        <ecNumber evidence="2">3.5.4.5</ecNumber>
    </submittedName>
</protein>
<feature type="compositionally biased region" description="Basic residues" evidence="1">
    <location>
        <begin position="31"/>
        <end position="78"/>
    </location>
</feature>
<feature type="non-terminal residue" evidence="2">
    <location>
        <position position="142"/>
    </location>
</feature>
<feature type="compositionally biased region" description="Basic residues" evidence="1">
    <location>
        <begin position="1"/>
        <end position="10"/>
    </location>
</feature>
<feature type="compositionally biased region" description="Basic residues" evidence="1">
    <location>
        <begin position="127"/>
        <end position="142"/>
    </location>
</feature>
<feature type="compositionally biased region" description="Basic and acidic residues" evidence="1">
    <location>
        <begin position="79"/>
        <end position="97"/>
    </location>
</feature>
<sequence length="142" mass="16788">GRSERRHRRLGGPAGRRDRRRCARLRAVQRLPRRSRSPRQGGRRQHPRGRRLQRRERVVRRGPVRRVRPGQRAARVRRRPADALRLRQRSRRGDHAVRPVPAAAPRARRPGPRALDRLRHAHDGRGPPRRLRRRLPGRNAHV</sequence>
<evidence type="ECO:0000256" key="1">
    <source>
        <dbReference type="SAM" id="MobiDB-lite"/>
    </source>
</evidence>
<dbReference type="GO" id="GO:0004126">
    <property type="term" value="F:cytidine deaminase activity"/>
    <property type="evidence" value="ECO:0007669"/>
    <property type="project" value="UniProtKB-EC"/>
</dbReference>
<reference evidence="2" key="1">
    <citation type="submission" date="2020-02" db="EMBL/GenBank/DDBJ databases">
        <authorList>
            <person name="Meier V. D."/>
        </authorList>
    </citation>
    <scope>NUCLEOTIDE SEQUENCE</scope>
    <source>
        <strain evidence="2">AVDCRST_MAG32</strain>
    </source>
</reference>
<dbReference type="EMBL" id="CADCUM010000085">
    <property type="protein sequence ID" value="CAA9386722.1"/>
    <property type="molecule type" value="Genomic_DNA"/>
</dbReference>
<feature type="compositionally biased region" description="Basic and acidic residues" evidence="1">
    <location>
        <begin position="114"/>
        <end position="126"/>
    </location>
</feature>
<proteinExistence type="predicted"/>
<evidence type="ECO:0000313" key="2">
    <source>
        <dbReference type="EMBL" id="CAA9386722.1"/>
    </source>
</evidence>
<dbReference type="EC" id="3.5.4.5" evidence="2"/>
<feature type="region of interest" description="Disordered" evidence="1">
    <location>
        <begin position="1"/>
        <end position="142"/>
    </location>
</feature>
<accession>A0A6J4NKE9</accession>
<feature type="non-terminal residue" evidence="2">
    <location>
        <position position="1"/>
    </location>
</feature>
<keyword evidence="2" id="KW-0378">Hydrolase</keyword>
<organism evidence="2">
    <name type="scientific">uncultured Nocardioides sp</name>
    <dbReference type="NCBI Taxonomy" id="198441"/>
    <lineage>
        <taxon>Bacteria</taxon>
        <taxon>Bacillati</taxon>
        <taxon>Actinomycetota</taxon>
        <taxon>Actinomycetes</taxon>
        <taxon>Propionibacteriales</taxon>
        <taxon>Nocardioidaceae</taxon>
        <taxon>Nocardioides</taxon>
        <taxon>environmental samples</taxon>
    </lineage>
</organism>
<dbReference type="AlphaFoldDB" id="A0A6J4NKE9"/>
<gene>
    <name evidence="2" type="ORF">AVDCRST_MAG32-2022</name>
</gene>